<evidence type="ECO:0000313" key="3">
    <source>
        <dbReference type="EMBL" id="TCT19498.1"/>
    </source>
</evidence>
<dbReference type="InterPro" id="IPR023799">
    <property type="entry name" value="RbfA_dom_sf"/>
</dbReference>
<organism evidence="3 4">
    <name type="scientific">Thiobaca trueperi</name>
    <dbReference type="NCBI Taxonomy" id="127458"/>
    <lineage>
        <taxon>Bacteria</taxon>
        <taxon>Pseudomonadati</taxon>
        <taxon>Pseudomonadota</taxon>
        <taxon>Gammaproteobacteria</taxon>
        <taxon>Chromatiales</taxon>
        <taxon>Chromatiaceae</taxon>
        <taxon>Thiobaca</taxon>
    </lineage>
</organism>
<dbReference type="InterPro" id="IPR015946">
    <property type="entry name" value="KH_dom-like_a/b"/>
</dbReference>
<dbReference type="Gene3D" id="3.30.300.20">
    <property type="match status" value="1"/>
</dbReference>
<evidence type="ECO:0000313" key="4">
    <source>
        <dbReference type="Proteomes" id="UP000295717"/>
    </source>
</evidence>
<dbReference type="GO" id="GO:0030490">
    <property type="term" value="P:maturation of SSU-rRNA"/>
    <property type="evidence" value="ECO:0007669"/>
    <property type="project" value="UniProtKB-UniRule"/>
</dbReference>
<evidence type="ECO:0000256" key="2">
    <source>
        <dbReference type="HAMAP-Rule" id="MF_00003"/>
    </source>
</evidence>
<dbReference type="GO" id="GO:0043024">
    <property type="term" value="F:ribosomal small subunit binding"/>
    <property type="evidence" value="ECO:0007669"/>
    <property type="project" value="TreeGrafter"/>
</dbReference>
<dbReference type="PROSITE" id="PS01319">
    <property type="entry name" value="RBFA"/>
    <property type="match status" value="1"/>
</dbReference>
<sequence>MSVKEFDRTERIGAELKRVLAVAVRDQVKDPRLANITVHEVRVTRDLAHAKVFFTCFPSDEEAAAQERLLNGPLAGFLRHALAQEVRLRTIPQLHFVFDESIGYGERLSSLIDQAVGSHTNDQGTDQER</sequence>
<dbReference type="AlphaFoldDB" id="A0A4R3MSX5"/>
<comment type="caution">
    <text evidence="3">The sequence shown here is derived from an EMBL/GenBank/DDBJ whole genome shotgun (WGS) entry which is preliminary data.</text>
</comment>
<reference evidence="3 4" key="1">
    <citation type="submission" date="2019-03" db="EMBL/GenBank/DDBJ databases">
        <title>Genomic Encyclopedia of Type Strains, Phase IV (KMG-IV): sequencing the most valuable type-strain genomes for metagenomic binning, comparative biology and taxonomic classification.</title>
        <authorList>
            <person name="Goeker M."/>
        </authorList>
    </citation>
    <scope>NUCLEOTIDE SEQUENCE [LARGE SCALE GENOMIC DNA]</scope>
    <source>
        <strain evidence="3 4">DSM 13587</strain>
    </source>
</reference>
<proteinExistence type="inferred from homology"/>
<gene>
    <name evidence="2" type="primary">rbfA</name>
    <name evidence="3" type="ORF">EDC35_108105</name>
</gene>
<keyword evidence="4" id="KW-1185">Reference proteome</keyword>
<dbReference type="NCBIfam" id="TIGR00082">
    <property type="entry name" value="rbfA"/>
    <property type="match status" value="1"/>
</dbReference>
<dbReference type="SUPFAM" id="SSF89919">
    <property type="entry name" value="Ribosome-binding factor A, RbfA"/>
    <property type="match status" value="1"/>
</dbReference>
<comment type="function">
    <text evidence="2">One of several proteins that assist in the late maturation steps of the functional core of the 30S ribosomal subunit. Associates with free 30S ribosomal subunits (but not with 30S subunits that are part of 70S ribosomes or polysomes). Required for efficient processing of 16S rRNA. May interact with the 5'-terminal helix region of 16S rRNA.</text>
</comment>
<dbReference type="HAMAP" id="MF_00003">
    <property type="entry name" value="RbfA"/>
    <property type="match status" value="1"/>
</dbReference>
<comment type="subcellular location">
    <subcellularLocation>
        <location evidence="2">Cytoplasm</location>
    </subcellularLocation>
</comment>
<dbReference type="PANTHER" id="PTHR33515">
    <property type="entry name" value="RIBOSOME-BINDING FACTOR A, CHLOROPLASTIC-RELATED"/>
    <property type="match status" value="1"/>
</dbReference>
<dbReference type="EMBL" id="SMAO01000008">
    <property type="protein sequence ID" value="TCT19498.1"/>
    <property type="molecule type" value="Genomic_DNA"/>
</dbReference>
<dbReference type="PANTHER" id="PTHR33515:SF1">
    <property type="entry name" value="RIBOSOME-BINDING FACTOR A, CHLOROPLASTIC-RELATED"/>
    <property type="match status" value="1"/>
</dbReference>
<comment type="similarity">
    <text evidence="2">Belongs to the RbfA family.</text>
</comment>
<dbReference type="Proteomes" id="UP000295717">
    <property type="component" value="Unassembled WGS sequence"/>
</dbReference>
<comment type="subunit">
    <text evidence="2">Monomer. Binds 30S ribosomal subunits, but not 50S ribosomal subunits or 70S ribosomes.</text>
</comment>
<name>A0A4R3MSX5_9GAMM</name>
<accession>A0A4R3MSX5</accession>
<evidence type="ECO:0000256" key="1">
    <source>
        <dbReference type="ARBA" id="ARBA00022517"/>
    </source>
</evidence>
<dbReference type="Pfam" id="PF02033">
    <property type="entry name" value="RBFA"/>
    <property type="match status" value="1"/>
</dbReference>
<protein>
    <recommendedName>
        <fullName evidence="2">Ribosome-binding factor A</fullName>
    </recommendedName>
</protein>
<dbReference type="InterPro" id="IPR020053">
    <property type="entry name" value="Ribosome-bd_factorA_CS"/>
</dbReference>
<dbReference type="InterPro" id="IPR000238">
    <property type="entry name" value="RbfA"/>
</dbReference>
<dbReference type="GO" id="GO:0005829">
    <property type="term" value="C:cytosol"/>
    <property type="evidence" value="ECO:0007669"/>
    <property type="project" value="TreeGrafter"/>
</dbReference>
<keyword evidence="2" id="KW-0963">Cytoplasm</keyword>
<keyword evidence="1 2" id="KW-0690">Ribosome biogenesis</keyword>